<evidence type="ECO:0000256" key="2">
    <source>
        <dbReference type="ARBA" id="ARBA00023002"/>
    </source>
</evidence>
<dbReference type="Gene3D" id="3.40.50.720">
    <property type="entry name" value="NAD(P)-binding Rossmann-like Domain"/>
    <property type="match status" value="1"/>
</dbReference>
<keyword evidence="2 3" id="KW-0560">Oxidoreductase</keyword>
<dbReference type="EC" id="1.-.-.-" evidence="3"/>
<comment type="similarity">
    <text evidence="1">Belongs to the short-chain dehydrogenases/reductases (SDR) family.</text>
</comment>
<dbReference type="PRINTS" id="PR00081">
    <property type="entry name" value="GDHRDH"/>
</dbReference>
<gene>
    <name evidence="3" type="ORF">ACFQJ6_19380</name>
</gene>
<keyword evidence="4" id="KW-1185">Reference proteome</keyword>
<dbReference type="PANTHER" id="PTHR44196">
    <property type="entry name" value="DEHYDROGENASE/REDUCTASE SDR FAMILY MEMBER 7B"/>
    <property type="match status" value="1"/>
</dbReference>
<dbReference type="InterPro" id="IPR036291">
    <property type="entry name" value="NAD(P)-bd_dom_sf"/>
</dbReference>
<dbReference type="CDD" id="cd05233">
    <property type="entry name" value="SDR_c"/>
    <property type="match status" value="1"/>
</dbReference>
<evidence type="ECO:0000313" key="4">
    <source>
        <dbReference type="Proteomes" id="UP001596407"/>
    </source>
</evidence>
<organism evidence="3 4">
    <name type="scientific">Halorussus caseinilyticus</name>
    <dbReference type="NCBI Taxonomy" id="3034025"/>
    <lineage>
        <taxon>Archaea</taxon>
        <taxon>Methanobacteriati</taxon>
        <taxon>Methanobacteriota</taxon>
        <taxon>Stenosarchaea group</taxon>
        <taxon>Halobacteria</taxon>
        <taxon>Halobacteriales</taxon>
        <taxon>Haladaptataceae</taxon>
        <taxon>Halorussus</taxon>
    </lineage>
</organism>
<dbReference type="Proteomes" id="UP001596407">
    <property type="component" value="Unassembled WGS sequence"/>
</dbReference>
<dbReference type="SUPFAM" id="SSF51735">
    <property type="entry name" value="NAD(P)-binding Rossmann-fold domains"/>
    <property type="match status" value="1"/>
</dbReference>
<dbReference type="AlphaFoldDB" id="A0ABD5WVU7"/>
<dbReference type="Pfam" id="PF00106">
    <property type="entry name" value="adh_short"/>
    <property type="match status" value="1"/>
</dbReference>
<dbReference type="PANTHER" id="PTHR44196:SF1">
    <property type="entry name" value="DEHYDROGENASE_REDUCTASE SDR FAMILY MEMBER 7B"/>
    <property type="match status" value="1"/>
</dbReference>
<evidence type="ECO:0000256" key="1">
    <source>
        <dbReference type="ARBA" id="ARBA00006484"/>
    </source>
</evidence>
<reference evidence="3 4" key="1">
    <citation type="journal article" date="2019" name="Int. J. Syst. Evol. Microbiol.">
        <title>The Global Catalogue of Microorganisms (GCM) 10K type strain sequencing project: providing services to taxonomists for standard genome sequencing and annotation.</title>
        <authorList>
            <consortium name="The Broad Institute Genomics Platform"/>
            <consortium name="The Broad Institute Genome Sequencing Center for Infectious Disease"/>
            <person name="Wu L."/>
            <person name="Ma J."/>
        </authorList>
    </citation>
    <scope>NUCLEOTIDE SEQUENCE [LARGE SCALE GENOMIC DNA]</scope>
    <source>
        <strain evidence="3 4">DT72</strain>
    </source>
</reference>
<evidence type="ECO:0000313" key="3">
    <source>
        <dbReference type="EMBL" id="MFC7081928.1"/>
    </source>
</evidence>
<comment type="caution">
    <text evidence="3">The sequence shown here is derived from an EMBL/GenBank/DDBJ whole genome shotgun (WGS) entry which is preliminary data.</text>
</comment>
<name>A0ABD5WVU7_9EURY</name>
<dbReference type="InterPro" id="IPR002347">
    <property type="entry name" value="SDR_fam"/>
</dbReference>
<protein>
    <submittedName>
        <fullName evidence="3">SDR family oxidoreductase</fullName>
        <ecNumber evidence="3">1.-.-.-</ecNumber>
    </submittedName>
</protein>
<dbReference type="GO" id="GO:0016491">
    <property type="term" value="F:oxidoreductase activity"/>
    <property type="evidence" value="ECO:0007669"/>
    <property type="project" value="UniProtKB-KW"/>
</dbReference>
<dbReference type="EMBL" id="JBHSZH010000005">
    <property type="protein sequence ID" value="MFC7081928.1"/>
    <property type="molecule type" value="Genomic_DNA"/>
</dbReference>
<sequence>MNDVLITGAARGLGLALARTFSEAGWRVFACARNASDRDRLQALREQRPKLVVPIRFDVTSDHDRYRARQLVEHETDSLDVLLNNAGINAGTSGNPKPTFRSGP</sequence>
<dbReference type="RefSeq" id="WP_382210199.1">
    <property type="nucleotide sequence ID" value="NZ_JBHSZH010000005.1"/>
</dbReference>
<accession>A0ABD5WVU7</accession>
<proteinExistence type="inferred from homology"/>